<dbReference type="Gene3D" id="3.40.50.300">
    <property type="entry name" value="P-loop containing nucleotide triphosphate hydrolases"/>
    <property type="match status" value="1"/>
</dbReference>
<dbReference type="RefSeq" id="WP_186860906.1">
    <property type="nucleotide sequence ID" value="NZ_JACOOO010000042.1"/>
</dbReference>
<accession>A0ABR7DH11</accession>
<dbReference type="EMBL" id="JACOOO010000042">
    <property type="protein sequence ID" value="MBC5630643.1"/>
    <property type="molecule type" value="Genomic_DNA"/>
</dbReference>
<gene>
    <name evidence="1" type="ORF">H8S20_17430</name>
</gene>
<keyword evidence="2" id="KW-1185">Reference proteome</keyword>
<organism evidence="1 2">
    <name type="scientific">Clostridium hominis</name>
    <dbReference type="NCBI Taxonomy" id="2763036"/>
    <lineage>
        <taxon>Bacteria</taxon>
        <taxon>Bacillati</taxon>
        <taxon>Bacillota</taxon>
        <taxon>Clostridia</taxon>
        <taxon>Eubacteriales</taxon>
        <taxon>Clostridiaceae</taxon>
        <taxon>Clostridium</taxon>
    </lineage>
</organism>
<dbReference type="Proteomes" id="UP000596929">
    <property type="component" value="Unassembled WGS sequence"/>
</dbReference>
<evidence type="ECO:0000313" key="1">
    <source>
        <dbReference type="EMBL" id="MBC5630643.1"/>
    </source>
</evidence>
<name>A0ABR7DH11_9CLOT</name>
<evidence type="ECO:0000313" key="2">
    <source>
        <dbReference type="Proteomes" id="UP000596929"/>
    </source>
</evidence>
<comment type="caution">
    <text evidence="1">The sequence shown here is derived from an EMBL/GenBank/DDBJ whole genome shotgun (WGS) entry which is preliminary data.</text>
</comment>
<reference evidence="1 2" key="1">
    <citation type="submission" date="2020-08" db="EMBL/GenBank/DDBJ databases">
        <title>Genome public.</title>
        <authorList>
            <person name="Liu C."/>
            <person name="Sun Q."/>
        </authorList>
    </citation>
    <scope>NUCLEOTIDE SEQUENCE [LARGE SCALE GENOMIC DNA]</scope>
    <source>
        <strain evidence="1 2">NSJ-6</strain>
    </source>
</reference>
<dbReference type="SUPFAM" id="SSF52540">
    <property type="entry name" value="P-loop containing nucleoside triphosphate hydrolases"/>
    <property type="match status" value="1"/>
</dbReference>
<protein>
    <recommendedName>
        <fullName evidence="3">AAA-like domain protein</fullName>
    </recommendedName>
</protein>
<sequence length="800" mass="93154">MKGLRIIPHSTLSNTNIKDLAKALHQPKRYSERYNFKCIDKLLEEGESIHLKSLVRKDFVKKVLESKEETDLLILQNNFIYEIEMTSKNIEFRLLSRDLENVKKTYSKYIDKIKFDDVVREYPIEITKNMTVATMQSREHFMFSLKTSNKGLEPLKYILDLKRQLKEGEKFIYQVIIEPLSSDWWQTYTAAYNKFKRGKMPRKFKITAKDMFNVFGNVALNVALETLYIAEEIMYGPDGVEKIDTTDDDVSLIKRERGLKRATLEKGTERGFEVSIRGIVYAKSEGRRNFILEQFANCFGCLDLDNTLILKTIKESKYSLNRIVNRELFYAPLDNQKMILSVSELQNLLQLPQVTLQKELGIERLDYAEIKVPKELQDGYIPIGHIYGGKSEAYWSRNKDLLCQSKAIVSVKGAGKSTYFENYVYNAYKGGDCIIYFDYIENNKNAWEVARHIPKDDVVVLDLSKGFTFDYPELDISFIPKDDEYERTIKRFASDYCMLMEKFINTINIGDAQPLTANMRNILISACSICFIAGYTDMYSIYKILTDYRFRYTAVSKVKEMNIYREDDFRFSILESLDETTKSKAGKSYTSGTNEKADRVLDRFNALMRDSRTEEMLLGIDRNNVNFTEIFEQNKVVLVLMPEGYFTDYELKDIVMTYFLSRMKLAGQKRAALISDRDKRKVVHIMLDEIHQLDNSASLMIKNLAEDRKFRTTYVFTCQFLGQFKNIKLWEPLKGTGCNFMLLAGAEKENFNLLKEEIGNDFEIENLLHMPMWHSLNIIRGREKAITTFISKMPGELGKI</sequence>
<dbReference type="InterPro" id="IPR027417">
    <property type="entry name" value="P-loop_NTPase"/>
</dbReference>
<proteinExistence type="predicted"/>
<evidence type="ECO:0008006" key="3">
    <source>
        <dbReference type="Google" id="ProtNLM"/>
    </source>
</evidence>